<evidence type="ECO:0000313" key="3">
    <source>
        <dbReference type="Proteomes" id="UP001049176"/>
    </source>
</evidence>
<dbReference type="AlphaFoldDB" id="A0A9P7UWP0"/>
<feature type="chain" id="PRO_5040146507" evidence="1">
    <location>
        <begin position="22"/>
        <end position="152"/>
    </location>
</feature>
<evidence type="ECO:0000256" key="1">
    <source>
        <dbReference type="SAM" id="SignalP"/>
    </source>
</evidence>
<keyword evidence="1" id="KW-0732">Signal</keyword>
<dbReference type="KEGG" id="more:E1B28_006702"/>
<dbReference type="GeneID" id="66075778"/>
<comment type="caution">
    <text evidence="2">The sequence shown here is derived from an EMBL/GenBank/DDBJ whole genome shotgun (WGS) entry which is preliminary data.</text>
</comment>
<dbReference type="EMBL" id="CM032183">
    <property type="protein sequence ID" value="KAG7096019.1"/>
    <property type="molecule type" value="Genomic_DNA"/>
</dbReference>
<feature type="signal peptide" evidence="1">
    <location>
        <begin position="1"/>
        <end position="21"/>
    </location>
</feature>
<dbReference type="OrthoDB" id="2575973at2759"/>
<reference evidence="2" key="1">
    <citation type="journal article" date="2021" name="Genome Biol. Evol.">
        <title>The assembled and annotated genome of the fairy-ring fungus Marasmius oreades.</title>
        <authorList>
            <person name="Hiltunen M."/>
            <person name="Ament-Velasquez S.L."/>
            <person name="Johannesson H."/>
        </authorList>
    </citation>
    <scope>NUCLEOTIDE SEQUENCE</scope>
    <source>
        <strain evidence="2">03SP1</strain>
    </source>
</reference>
<keyword evidence="3" id="KW-1185">Reference proteome</keyword>
<proteinExistence type="predicted"/>
<protein>
    <submittedName>
        <fullName evidence="2">Uncharacterized protein</fullName>
    </submittedName>
</protein>
<dbReference type="Proteomes" id="UP001049176">
    <property type="component" value="Chromosome 3"/>
</dbReference>
<sequence length="152" mass="15968">MMIGTKLFAAFTFASFGLVASSPGVVPLPVVDAIVKRDIADPVFTILNLSTDIFLSQLRQLATNGSASDVTVTPLIEQLTLALKQATSTLSILSTLNPSISCEKQGNCPIVSSILNTVRSLEAVVPVTSGLEATLNEFRDTVANVVAYGRLG</sequence>
<gene>
    <name evidence="2" type="ORF">E1B28_006702</name>
</gene>
<name>A0A9P7UWP0_9AGAR</name>
<organism evidence="2 3">
    <name type="scientific">Marasmius oreades</name>
    <name type="common">fairy-ring Marasmius</name>
    <dbReference type="NCBI Taxonomy" id="181124"/>
    <lineage>
        <taxon>Eukaryota</taxon>
        <taxon>Fungi</taxon>
        <taxon>Dikarya</taxon>
        <taxon>Basidiomycota</taxon>
        <taxon>Agaricomycotina</taxon>
        <taxon>Agaricomycetes</taxon>
        <taxon>Agaricomycetidae</taxon>
        <taxon>Agaricales</taxon>
        <taxon>Marasmiineae</taxon>
        <taxon>Marasmiaceae</taxon>
        <taxon>Marasmius</taxon>
    </lineage>
</organism>
<dbReference type="RefSeq" id="XP_043012489.1">
    <property type="nucleotide sequence ID" value="XM_043151394.1"/>
</dbReference>
<evidence type="ECO:0000313" key="2">
    <source>
        <dbReference type="EMBL" id="KAG7096019.1"/>
    </source>
</evidence>
<accession>A0A9P7UWP0</accession>